<feature type="compositionally biased region" description="Polar residues" evidence="1">
    <location>
        <begin position="13"/>
        <end position="27"/>
    </location>
</feature>
<feature type="non-terminal residue" evidence="2">
    <location>
        <position position="229"/>
    </location>
</feature>
<gene>
    <name evidence="2" type="ORF">CCMP2556_LOCUS6877</name>
</gene>
<evidence type="ECO:0000313" key="2">
    <source>
        <dbReference type="EMBL" id="CAK9002497.1"/>
    </source>
</evidence>
<reference evidence="2 3" key="1">
    <citation type="submission" date="2024-02" db="EMBL/GenBank/DDBJ databases">
        <authorList>
            <person name="Chen Y."/>
            <person name="Shah S."/>
            <person name="Dougan E. K."/>
            <person name="Thang M."/>
            <person name="Chan C."/>
        </authorList>
    </citation>
    <scope>NUCLEOTIDE SEQUENCE [LARGE SCALE GENOMIC DNA]</scope>
</reference>
<dbReference type="EMBL" id="CAXAMN010003017">
    <property type="protein sequence ID" value="CAK9002497.1"/>
    <property type="molecule type" value="Genomic_DNA"/>
</dbReference>
<proteinExistence type="predicted"/>
<sequence length="229" mass="24271">MALSPVAVRDRPSSPSGQVAPTILESTPDSERVRRCLEADRVDPCPQAIQEQLAIQPDMSLVAGLGPLVEKCADKAVDEQKLVNLDPDAVSVLYASDIFAAGSGYQGLASKVEAVVGAALRNQGNWTEQECQEIWCFGTNGKTFLNAVSEARVAQIARSYGCTPLAAWLLDCVFTGLLHPPGFKCLPTANAPSAQAEESADWPEWARGLVEDVVGVDGAEDCAAATSRK</sequence>
<dbReference type="Proteomes" id="UP001642484">
    <property type="component" value="Unassembled WGS sequence"/>
</dbReference>
<keyword evidence="3" id="KW-1185">Reference proteome</keyword>
<evidence type="ECO:0000313" key="3">
    <source>
        <dbReference type="Proteomes" id="UP001642484"/>
    </source>
</evidence>
<accession>A0ABP0IKD2</accession>
<comment type="caution">
    <text evidence="2">The sequence shown here is derived from an EMBL/GenBank/DDBJ whole genome shotgun (WGS) entry which is preliminary data.</text>
</comment>
<evidence type="ECO:0000256" key="1">
    <source>
        <dbReference type="SAM" id="MobiDB-lite"/>
    </source>
</evidence>
<protein>
    <submittedName>
        <fullName evidence="2">Uncharacterized protein</fullName>
    </submittedName>
</protein>
<feature type="region of interest" description="Disordered" evidence="1">
    <location>
        <begin position="1"/>
        <end position="28"/>
    </location>
</feature>
<organism evidence="2 3">
    <name type="scientific">Durusdinium trenchii</name>
    <dbReference type="NCBI Taxonomy" id="1381693"/>
    <lineage>
        <taxon>Eukaryota</taxon>
        <taxon>Sar</taxon>
        <taxon>Alveolata</taxon>
        <taxon>Dinophyceae</taxon>
        <taxon>Suessiales</taxon>
        <taxon>Symbiodiniaceae</taxon>
        <taxon>Durusdinium</taxon>
    </lineage>
</organism>
<name>A0ABP0IKD2_9DINO</name>